<organism evidence="1 2">
    <name type="scientific">Riccia fluitans</name>
    <dbReference type="NCBI Taxonomy" id="41844"/>
    <lineage>
        <taxon>Eukaryota</taxon>
        <taxon>Viridiplantae</taxon>
        <taxon>Streptophyta</taxon>
        <taxon>Embryophyta</taxon>
        <taxon>Marchantiophyta</taxon>
        <taxon>Marchantiopsida</taxon>
        <taxon>Marchantiidae</taxon>
        <taxon>Marchantiales</taxon>
        <taxon>Ricciaceae</taxon>
        <taxon>Riccia</taxon>
    </lineage>
</organism>
<dbReference type="Proteomes" id="UP001605036">
    <property type="component" value="Unassembled WGS sequence"/>
</dbReference>
<name>A0ABD1ZM48_9MARC</name>
<comment type="caution">
    <text evidence="1">The sequence shown here is derived from an EMBL/GenBank/DDBJ whole genome shotgun (WGS) entry which is preliminary data.</text>
</comment>
<evidence type="ECO:0000313" key="1">
    <source>
        <dbReference type="EMBL" id="KAL2652010.1"/>
    </source>
</evidence>
<keyword evidence="2" id="KW-1185">Reference proteome</keyword>
<sequence>MKSRILSVHFPSAAIGVSVLSRCCSEGEFPGGIFLDKVSYGEVIPGKCRGNCSLWRMVPFSILSVESRS</sequence>
<evidence type="ECO:0008006" key="3">
    <source>
        <dbReference type="Google" id="ProtNLM"/>
    </source>
</evidence>
<gene>
    <name evidence="1" type="ORF">R1flu_020138</name>
</gene>
<reference evidence="1 2" key="1">
    <citation type="submission" date="2024-09" db="EMBL/GenBank/DDBJ databases">
        <title>Chromosome-scale assembly of Riccia fluitans.</title>
        <authorList>
            <person name="Paukszto L."/>
            <person name="Sawicki J."/>
            <person name="Karawczyk K."/>
            <person name="Piernik-Szablinska J."/>
            <person name="Szczecinska M."/>
            <person name="Mazdziarz M."/>
        </authorList>
    </citation>
    <scope>NUCLEOTIDE SEQUENCE [LARGE SCALE GENOMIC DNA]</scope>
    <source>
        <strain evidence="1">Rf_01</strain>
        <tissue evidence="1">Aerial parts of the thallus</tissue>
    </source>
</reference>
<proteinExistence type="predicted"/>
<dbReference type="EMBL" id="JBHFFA010000001">
    <property type="protein sequence ID" value="KAL2652010.1"/>
    <property type="molecule type" value="Genomic_DNA"/>
</dbReference>
<evidence type="ECO:0000313" key="2">
    <source>
        <dbReference type="Proteomes" id="UP001605036"/>
    </source>
</evidence>
<dbReference type="AlphaFoldDB" id="A0ABD1ZM48"/>
<protein>
    <recommendedName>
        <fullName evidence="3">Secreted protein</fullName>
    </recommendedName>
</protein>
<accession>A0ABD1ZM48</accession>